<dbReference type="Proteomes" id="UP000035021">
    <property type="component" value="Unassembled WGS sequence"/>
</dbReference>
<organism evidence="1 2">
    <name type="scientific">Gordonia paraffinivorans NBRC 108238</name>
    <dbReference type="NCBI Taxonomy" id="1223543"/>
    <lineage>
        <taxon>Bacteria</taxon>
        <taxon>Bacillati</taxon>
        <taxon>Actinomycetota</taxon>
        <taxon>Actinomycetes</taxon>
        <taxon>Mycobacteriales</taxon>
        <taxon>Gordoniaceae</taxon>
        <taxon>Gordonia</taxon>
    </lineage>
</organism>
<dbReference type="InterPro" id="IPR033788">
    <property type="entry name" value="VbhA-like"/>
</dbReference>
<dbReference type="CDD" id="cd11586">
    <property type="entry name" value="VbhA_like"/>
    <property type="match status" value="1"/>
</dbReference>
<proteinExistence type="predicted"/>
<gene>
    <name evidence="1" type="ORF">GP2_058_00020</name>
</gene>
<reference evidence="1 2" key="1">
    <citation type="submission" date="2013-02" db="EMBL/GenBank/DDBJ databases">
        <title>Whole genome shotgun sequence of Gordonia paraffinivorans NBRC 108238.</title>
        <authorList>
            <person name="Isaki-Nakamura S."/>
            <person name="Hosoyama A."/>
            <person name="Tsuchikane K."/>
            <person name="Ando Y."/>
            <person name="Baba S."/>
            <person name="Ohji S."/>
            <person name="Hamada M."/>
            <person name="Tamura T."/>
            <person name="Yamazoe A."/>
            <person name="Yamazaki S."/>
            <person name="Fujita N."/>
        </authorList>
    </citation>
    <scope>NUCLEOTIDE SEQUENCE [LARGE SCALE GENOMIC DNA]</scope>
    <source>
        <strain evidence="1 2">NBRC 108238</strain>
    </source>
</reference>
<sequence length="65" mass="7047">MAAPRTTYTRTEDEIIAAVTAGHVMAGMPPTDEDIAAVRRVIRGESTVEEELAQFRGTLRSGKNT</sequence>
<evidence type="ECO:0000313" key="1">
    <source>
        <dbReference type="EMBL" id="GAC86159.1"/>
    </source>
</evidence>
<keyword evidence="2" id="KW-1185">Reference proteome</keyword>
<comment type="caution">
    <text evidence="1">The sequence shown here is derived from an EMBL/GenBank/DDBJ whole genome shotgun (WGS) entry which is preliminary data.</text>
</comment>
<protein>
    <recommendedName>
        <fullName evidence="3">Antitoxin VbhA domain-containing protein</fullName>
    </recommendedName>
</protein>
<dbReference type="EMBL" id="BAOQ01000058">
    <property type="protein sequence ID" value="GAC86159.1"/>
    <property type="molecule type" value="Genomic_DNA"/>
</dbReference>
<dbReference type="RefSeq" id="WP_006902438.1">
    <property type="nucleotide sequence ID" value="NZ_BAOQ01000058.1"/>
</dbReference>
<evidence type="ECO:0008006" key="3">
    <source>
        <dbReference type="Google" id="ProtNLM"/>
    </source>
</evidence>
<accession>A0ABQ0IRI1</accession>
<name>A0ABQ0IRI1_9ACTN</name>
<evidence type="ECO:0000313" key="2">
    <source>
        <dbReference type="Proteomes" id="UP000035021"/>
    </source>
</evidence>